<keyword evidence="3" id="KW-1185">Reference proteome</keyword>
<accession>A0A509EG00</accession>
<evidence type="ECO:0000313" key="3">
    <source>
        <dbReference type="Proteomes" id="UP000410984"/>
    </source>
</evidence>
<sequence length="113" mass="11980">MHDEPHGRALLEVARQALLDEVAPGLAGRPRFVALMVANAIGIVMREMEAEGAREAAWARALATVADDGGDRAGRLARAIRAGAHDAEPGLYAALVETAEIAAQTWKPDKSTR</sequence>
<evidence type="ECO:0000259" key="1">
    <source>
        <dbReference type="Pfam" id="PF19802"/>
    </source>
</evidence>
<protein>
    <recommendedName>
        <fullName evidence="1">DUF6285 domain-containing protein</fullName>
    </recommendedName>
</protein>
<dbReference type="EMBL" id="CABFPH010000059">
    <property type="protein sequence ID" value="VUD73100.1"/>
    <property type="molecule type" value="Genomic_DNA"/>
</dbReference>
<dbReference type="Proteomes" id="UP000410984">
    <property type="component" value="Unassembled WGS sequence"/>
</dbReference>
<feature type="domain" description="DUF6285" evidence="1">
    <location>
        <begin position="24"/>
        <end position="99"/>
    </location>
</feature>
<gene>
    <name evidence="2" type="ORF">MET9862_03713</name>
</gene>
<evidence type="ECO:0000313" key="2">
    <source>
        <dbReference type="EMBL" id="VUD73100.1"/>
    </source>
</evidence>
<dbReference type="Pfam" id="PF19802">
    <property type="entry name" value="DUF6285"/>
    <property type="match status" value="1"/>
</dbReference>
<organism evidence="2 3">
    <name type="scientific">Methylobacterium symbioticum</name>
    <dbReference type="NCBI Taxonomy" id="2584084"/>
    <lineage>
        <taxon>Bacteria</taxon>
        <taxon>Pseudomonadati</taxon>
        <taxon>Pseudomonadota</taxon>
        <taxon>Alphaproteobacteria</taxon>
        <taxon>Hyphomicrobiales</taxon>
        <taxon>Methylobacteriaceae</taxon>
        <taxon>Methylobacterium</taxon>
    </lineage>
</organism>
<dbReference type="OrthoDB" id="8480752at2"/>
<proteinExistence type="predicted"/>
<name>A0A509EG00_9HYPH</name>
<dbReference type="InterPro" id="IPR046252">
    <property type="entry name" value="DUF6285"/>
</dbReference>
<dbReference type="RefSeq" id="WP_142584368.1">
    <property type="nucleotide sequence ID" value="NZ_CABFPH010000059.1"/>
</dbReference>
<dbReference type="AlphaFoldDB" id="A0A509EG00"/>
<reference evidence="2 3" key="1">
    <citation type="submission" date="2019-06" db="EMBL/GenBank/DDBJ databases">
        <authorList>
            <person name="Rodrigo-Torres L."/>
            <person name="Arahal R. D."/>
            <person name="Lucena T."/>
        </authorList>
    </citation>
    <scope>NUCLEOTIDE SEQUENCE [LARGE SCALE GENOMIC DNA]</scope>
    <source>
        <strain evidence="2 3">SB0023/3</strain>
    </source>
</reference>